<protein>
    <submittedName>
        <fullName evidence="2">Uncharacterized protein</fullName>
    </submittedName>
</protein>
<evidence type="ECO:0000256" key="1">
    <source>
        <dbReference type="SAM" id="MobiDB-lite"/>
    </source>
</evidence>
<reference evidence="2" key="1">
    <citation type="submission" date="2019-06" db="EMBL/GenBank/DDBJ databases">
        <authorList>
            <consortium name="Wellcome Sanger Institute Data Sharing"/>
        </authorList>
    </citation>
    <scope>NUCLEOTIDE SEQUENCE [LARGE SCALE GENOMIC DNA]</scope>
</reference>
<dbReference type="InParanoid" id="A0A672FB43"/>
<keyword evidence="3" id="KW-1185">Reference proteome</keyword>
<feature type="region of interest" description="Disordered" evidence="1">
    <location>
        <begin position="1"/>
        <end position="37"/>
    </location>
</feature>
<dbReference type="AlphaFoldDB" id="A0A672FB43"/>
<reference evidence="2" key="2">
    <citation type="submission" date="2025-08" db="UniProtKB">
        <authorList>
            <consortium name="Ensembl"/>
        </authorList>
    </citation>
    <scope>IDENTIFICATION</scope>
</reference>
<evidence type="ECO:0000313" key="3">
    <source>
        <dbReference type="Proteomes" id="UP000472267"/>
    </source>
</evidence>
<dbReference type="Ensembl" id="ENSSFAT00005003735.1">
    <property type="protein sequence ID" value="ENSSFAP00005003483.1"/>
    <property type="gene ID" value="ENSSFAG00005002351.1"/>
</dbReference>
<evidence type="ECO:0000313" key="2">
    <source>
        <dbReference type="Ensembl" id="ENSSFAP00005003483.1"/>
    </source>
</evidence>
<organism evidence="2 3">
    <name type="scientific">Salarias fasciatus</name>
    <name type="common">Jewelled blenny</name>
    <name type="synonym">Blennius fasciatus</name>
    <dbReference type="NCBI Taxonomy" id="181472"/>
    <lineage>
        <taxon>Eukaryota</taxon>
        <taxon>Metazoa</taxon>
        <taxon>Chordata</taxon>
        <taxon>Craniata</taxon>
        <taxon>Vertebrata</taxon>
        <taxon>Euteleostomi</taxon>
        <taxon>Actinopterygii</taxon>
        <taxon>Neopterygii</taxon>
        <taxon>Teleostei</taxon>
        <taxon>Neoteleostei</taxon>
        <taxon>Acanthomorphata</taxon>
        <taxon>Ovalentaria</taxon>
        <taxon>Blenniimorphae</taxon>
        <taxon>Blenniiformes</taxon>
        <taxon>Blennioidei</taxon>
        <taxon>Blenniidae</taxon>
        <taxon>Salariinae</taxon>
        <taxon>Salarias</taxon>
    </lineage>
</organism>
<reference evidence="2" key="3">
    <citation type="submission" date="2025-09" db="UniProtKB">
        <authorList>
            <consortium name="Ensembl"/>
        </authorList>
    </citation>
    <scope>IDENTIFICATION</scope>
</reference>
<accession>A0A672FB43</accession>
<dbReference type="Proteomes" id="UP000472267">
    <property type="component" value="Chromosome 3"/>
</dbReference>
<name>A0A672FB43_SALFA</name>
<proteinExistence type="predicted"/>
<sequence>MSVETQQSVIIEVSKRRRPEHPSKKSNNQRRSKSRMTIEESFERWRSLKDQINFKTDAELKKFLLESVDWGTDDDEGLDDHSVLCSSHFHKVCSVFILTKAP</sequence>